<accession>A0AAN5D116</accession>
<dbReference type="Pfam" id="PF00651">
    <property type="entry name" value="BTB"/>
    <property type="match status" value="1"/>
</dbReference>
<dbReference type="AlphaFoldDB" id="A0AAN5D116"/>
<comment type="caution">
    <text evidence="2">The sequence shown here is derived from an EMBL/GenBank/DDBJ whole genome shotgun (WGS) entry which is preliminary data.</text>
</comment>
<dbReference type="PANTHER" id="PTHR47022:SF1">
    <property type="entry name" value="BTB AND MATH DOMAIN-CONTAINING PROTEIN 36-RELATED"/>
    <property type="match status" value="1"/>
</dbReference>
<sequence>GFIKNDILTVQSEFTLLKIRGFRKCRRVDFSLPNDPSSDVALVIDGEKYYVNKGYLSIISPVFHAMFYGDFSEKDKHEIELKDVDKM</sequence>
<protein>
    <recommendedName>
        <fullName evidence="1">BTB domain-containing protein</fullName>
    </recommendedName>
</protein>
<feature type="non-terminal residue" evidence="2">
    <location>
        <position position="1"/>
    </location>
</feature>
<dbReference type="PROSITE" id="PS50097">
    <property type="entry name" value="BTB"/>
    <property type="match status" value="1"/>
</dbReference>
<evidence type="ECO:0000259" key="1">
    <source>
        <dbReference type="PROSITE" id="PS50097"/>
    </source>
</evidence>
<organism evidence="2 3">
    <name type="scientific">Pristionchus mayeri</name>
    <dbReference type="NCBI Taxonomy" id="1317129"/>
    <lineage>
        <taxon>Eukaryota</taxon>
        <taxon>Metazoa</taxon>
        <taxon>Ecdysozoa</taxon>
        <taxon>Nematoda</taxon>
        <taxon>Chromadorea</taxon>
        <taxon>Rhabditida</taxon>
        <taxon>Rhabditina</taxon>
        <taxon>Diplogasteromorpha</taxon>
        <taxon>Diplogasteroidea</taxon>
        <taxon>Neodiplogasteridae</taxon>
        <taxon>Pristionchus</taxon>
    </lineage>
</organism>
<feature type="non-terminal residue" evidence="2">
    <location>
        <position position="87"/>
    </location>
</feature>
<proteinExistence type="predicted"/>
<dbReference type="Gene3D" id="3.30.710.10">
    <property type="entry name" value="Potassium Channel Kv1.1, Chain A"/>
    <property type="match status" value="1"/>
</dbReference>
<dbReference type="InterPro" id="IPR011333">
    <property type="entry name" value="SKP1/BTB/POZ_sf"/>
</dbReference>
<reference evidence="3" key="1">
    <citation type="submission" date="2022-10" db="EMBL/GenBank/DDBJ databases">
        <title>Genome assembly of Pristionchus species.</title>
        <authorList>
            <person name="Yoshida K."/>
            <person name="Sommer R.J."/>
        </authorList>
    </citation>
    <scope>NUCLEOTIDE SEQUENCE [LARGE SCALE GENOMIC DNA]</scope>
    <source>
        <strain evidence="3">RS5460</strain>
    </source>
</reference>
<name>A0AAN5D116_9BILA</name>
<evidence type="ECO:0000313" key="3">
    <source>
        <dbReference type="Proteomes" id="UP001328107"/>
    </source>
</evidence>
<feature type="domain" description="BTB" evidence="1">
    <location>
        <begin position="38"/>
        <end position="87"/>
    </location>
</feature>
<dbReference type="InterPro" id="IPR000210">
    <property type="entry name" value="BTB/POZ_dom"/>
</dbReference>
<dbReference type="PANTHER" id="PTHR47022">
    <property type="entry name" value="BTB AND MATH DOMAIN-CONTAINING PROTEIN 36-RELATED"/>
    <property type="match status" value="1"/>
</dbReference>
<dbReference type="Proteomes" id="UP001328107">
    <property type="component" value="Unassembled WGS sequence"/>
</dbReference>
<dbReference type="SUPFAM" id="SSF54695">
    <property type="entry name" value="POZ domain"/>
    <property type="match status" value="1"/>
</dbReference>
<dbReference type="EMBL" id="BTRK01000005">
    <property type="protein sequence ID" value="GMR54563.1"/>
    <property type="molecule type" value="Genomic_DNA"/>
</dbReference>
<keyword evidence="3" id="KW-1185">Reference proteome</keyword>
<evidence type="ECO:0000313" key="2">
    <source>
        <dbReference type="EMBL" id="GMR54563.1"/>
    </source>
</evidence>
<gene>
    <name evidence="2" type="ORF">PMAYCL1PPCAC_24758</name>
</gene>